<sequence>MTKLQPPAVPAASERELASASALARYVPALARALRAALEDIYRALGELRPRRGCILLTFDDAPPAAGFEPAGQVGAFYAWRRS</sequence>
<reference evidence="1" key="2">
    <citation type="journal article" date="2021" name="PeerJ">
        <title>Extensive microbial diversity within the chicken gut microbiome revealed by metagenomics and culture.</title>
        <authorList>
            <person name="Gilroy R."/>
            <person name="Ravi A."/>
            <person name="Getino M."/>
            <person name="Pursley I."/>
            <person name="Horton D.L."/>
            <person name="Alikhan N.F."/>
            <person name="Baker D."/>
            <person name="Gharbi K."/>
            <person name="Hall N."/>
            <person name="Watson M."/>
            <person name="Adriaenssens E.M."/>
            <person name="Foster-Nyarko E."/>
            <person name="Jarju S."/>
            <person name="Secka A."/>
            <person name="Antonio M."/>
            <person name="Oren A."/>
            <person name="Chaudhuri R.R."/>
            <person name="La Ragione R."/>
            <person name="Hildebrand F."/>
            <person name="Pallen M.J."/>
        </authorList>
    </citation>
    <scope>NUCLEOTIDE SEQUENCE</scope>
    <source>
        <strain evidence="1">ChiSxjej2B14-6234</strain>
    </source>
</reference>
<evidence type="ECO:0000313" key="2">
    <source>
        <dbReference type="Proteomes" id="UP000886887"/>
    </source>
</evidence>
<accession>A0A9D0Z9J8</accession>
<proteinExistence type="predicted"/>
<organism evidence="1 2">
    <name type="scientific">Candidatus Onthenecus intestinigallinarum</name>
    <dbReference type="NCBI Taxonomy" id="2840875"/>
    <lineage>
        <taxon>Bacteria</taxon>
        <taxon>Bacillati</taxon>
        <taxon>Bacillota</taxon>
        <taxon>Clostridia</taxon>
        <taxon>Eubacteriales</taxon>
        <taxon>Candidatus Onthenecus</taxon>
    </lineage>
</organism>
<protein>
    <submittedName>
        <fullName evidence="1">Uncharacterized protein</fullName>
    </submittedName>
</protein>
<reference evidence="1" key="1">
    <citation type="submission" date="2020-10" db="EMBL/GenBank/DDBJ databases">
        <authorList>
            <person name="Gilroy R."/>
        </authorList>
    </citation>
    <scope>NUCLEOTIDE SEQUENCE</scope>
    <source>
        <strain evidence="1">ChiSxjej2B14-6234</strain>
    </source>
</reference>
<dbReference type="Proteomes" id="UP000886887">
    <property type="component" value="Unassembled WGS sequence"/>
</dbReference>
<dbReference type="AlphaFoldDB" id="A0A9D0Z9J8"/>
<gene>
    <name evidence="1" type="ORF">IAB73_05990</name>
</gene>
<evidence type="ECO:0000313" key="1">
    <source>
        <dbReference type="EMBL" id="HIQ71741.1"/>
    </source>
</evidence>
<name>A0A9D0Z9J8_9FIRM</name>
<comment type="caution">
    <text evidence="1">The sequence shown here is derived from an EMBL/GenBank/DDBJ whole genome shotgun (WGS) entry which is preliminary data.</text>
</comment>
<dbReference type="EMBL" id="DVFJ01000017">
    <property type="protein sequence ID" value="HIQ71741.1"/>
    <property type="molecule type" value="Genomic_DNA"/>
</dbReference>